<feature type="transmembrane region" description="Helical" evidence="5">
    <location>
        <begin position="283"/>
        <end position="306"/>
    </location>
</feature>
<evidence type="ECO:0000313" key="6">
    <source>
        <dbReference type="EMBL" id="HHP04433.1"/>
    </source>
</evidence>
<keyword evidence="4 5" id="KW-0472">Membrane</keyword>
<dbReference type="PANTHER" id="PTHR47547">
    <property type="match status" value="1"/>
</dbReference>
<dbReference type="InterPro" id="IPR052962">
    <property type="entry name" value="AA_Transporter_AGT"/>
</dbReference>
<dbReference type="AlphaFoldDB" id="A0A7J3X5E8"/>
<feature type="transmembrane region" description="Helical" evidence="5">
    <location>
        <begin position="333"/>
        <end position="352"/>
    </location>
</feature>
<dbReference type="GO" id="GO:0016020">
    <property type="term" value="C:membrane"/>
    <property type="evidence" value="ECO:0007669"/>
    <property type="project" value="UniProtKB-SubCell"/>
</dbReference>
<evidence type="ECO:0000256" key="2">
    <source>
        <dbReference type="ARBA" id="ARBA00022692"/>
    </source>
</evidence>
<sequence>MPEELKRDLGLLLLTGIGVGAMVGSGVYALPGLVASVSGPLSILAVLAMSAITGLFVYILAELGRELPRSGALYYFARESFGDLAGFITGFSFYVSCFVGTAAIIYSFVLYASFFAEGLAVGLTLTPLGTALALLLLAVVTAVNVLGVKHGALLNLALTVLRVIPLLLFIGVGLLSLRPANLEPLAPYGYGSIALAIAFGFWMFVGFESLVLVGDEVRRPAETIRKSALATVLAVSALYTLLIASFVGSIDWAGLGLSEGDWAALSALSSPLADASRALGHEWLAWVMVLGAAISSAGCFSDWVLLQARVAYALAREGRLWGKLSYVHPRYRTPAAALLFSSLLTGVVIALVPSFPSVILIAMIAEFVPYGVSALSLASLRGSPAHKLLGFAGLALASLYVYWACWPWTLTGAAVALASLGAYLAVAGRGFTSELRRSSWYVAYLLGLAALSLLGDETFTYNNFLPVAPLNLLRTPLDTAAVAAFSAAIYAWALAAGGRRKNKAPQP</sequence>
<dbReference type="PANTHER" id="PTHR47547:SF1">
    <property type="entry name" value="ASPARTATE-PROTON SYMPORTER"/>
    <property type="match status" value="1"/>
</dbReference>
<protein>
    <submittedName>
        <fullName evidence="6">Amino acid permease</fullName>
    </submittedName>
</protein>
<feature type="transmembrane region" description="Helical" evidence="5">
    <location>
        <begin position="128"/>
        <end position="146"/>
    </location>
</feature>
<reference evidence="6" key="1">
    <citation type="journal article" date="2020" name="mSystems">
        <title>Genome- and Community-Level Interaction Insights into Carbon Utilization and Element Cycling Functions of Hydrothermarchaeota in Hydrothermal Sediment.</title>
        <authorList>
            <person name="Zhou Z."/>
            <person name="Liu Y."/>
            <person name="Xu W."/>
            <person name="Pan J."/>
            <person name="Luo Z.H."/>
            <person name="Li M."/>
        </authorList>
    </citation>
    <scope>NUCLEOTIDE SEQUENCE [LARGE SCALE GENOMIC DNA]</scope>
    <source>
        <strain evidence="6">SpSt-1125</strain>
    </source>
</reference>
<feature type="transmembrane region" description="Helical" evidence="5">
    <location>
        <begin position="153"/>
        <end position="176"/>
    </location>
</feature>
<feature type="transmembrane region" description="Helical" evidence="5">
    <location>
        <begin position="358"/>
        <end position="378"/>
    </location>
</feature>
<evidence type="ECO:0000256" key="4">
    <source>
        <dbReference type="ARBA" id="ARBA00023136"/>
    </source>
</evidence>
<organism evidence="6">
    <name type="scientific">Thermofilum pendens</name>
    <dbReference type="NCBI Taxonomy" id="2269"/>
    <lineage>
        <taxon>Archaea</taxon>
        <taxon>Thermoproteota</taxon>
        <taxon>Thermoprotei</taxon>
        <taxon>Thermofilales</taxon>
        <taxon>Thermofilaceae</taxon>
        <taxon>Thermofilum</taxon>
    </lineage>
</organism>
<gene>
    <name evidence="6" type="ORF">ENM88_01610</name>
</gene>
<dbReference type="PIRSF" id="PIRSF006060">
    <property type="entry name" value="AA_transporter"/>
    <property type="match status" value="1"/>
</dbReference>
<keyword evidence="3 5" id="KW-1133">Transmembrane helix</keyword>
<feature type="transmembrane region" description="Helical" evidence="5">
    <location>
        <begin position="438"/>
        <end position="455"/>
    </location>
</feature>
<comment type="subcellular location">
    <subcellularLocation>
        <location evidence="1">Membrane</location>
        <topology evidence="1">Multi-pass membrane protein</topology>
    </subcellularLocation>
</comment>
<feature type="transmembrane region" description="Helical" evidence="5">
    <location>
        <begin position="84"/>
        <end position="108"/>
    </location>
</feature>
<name>A0A7J3X5E8_THEPE</name>
<evidence type="ECO:0000256" key="3">
    <source>
        <dbReference type="ARBA" id="ARBA00022989"/>
    </source>
</evidence>
<feature type="transmembrane region" description="Helical" evidence="5">
    <location>
        <begin position="475"/>
        <end position="495"/>
    </location>
</feature>
<feature type="transmembrane region" description="Helical" evidence="5">
    <location>
        <begin position="9"/>
        <end position="30"/>
    </location>
</feature>
<feature type="transmembrane region" description="Helical" evidence="5">
    <location>
        <begin position="409"/>
        <end position="426"/>
    </location>
</feature>
<dbReference type="Pfam" id="PF13520">
    <property type="entry name" value="AA_permease_2"/>
    <property type="match status" value="1"/>
</dbReference>
<feature type="transmembrane region" description="Helical" evidence="5">
    <location>
        <begin position="228"/>
        <end position="250"/>
    </location>
</feature>
<evidence type="ECO:0000256" key="1">
    <source>
        <dbReference type="ARBA" id="ARBA00004141"/>
    </source>
</evidence>
<feature type="transmembrane region" description="Helical" evidence="5">
    <location>
        <begin position="385"/>
        <end position="403"/>
    </location>
</feature>
<feature type="transmembrane region" description="Helical" evidence="5">
    <location>
        <begin position="188"/>
        <end position="207"/>
    </location>
</feature>
<dbReference type="GO" id="GO:0022857">
    <property type="term" value="F:transmembrane transporter activity"/>
    <property type="evidence" value="ECO:0007669"/>
    <property type="project" value="InterPro"/>
</dbReference>
<dbReference type="Gene3D" id="1.20.1740.10">
    <property type="entry name" value="Amino acid/polyamine transporter I"/>
    <property type="match status" value="1"/>
</dbReference>
<accession>A0A7J3X5E8</accession>
<keyword evidence="2 5" id="KW-0812">Transmembrane</keyword>
<dbReference type="EMBL" id="DRZM01000054">
    <property type="protein sequence ID" value="HHP04433.1"/>
    <property type="molecule type" value="Genomic_DNA"/>
</dbReference>
<proteinExistence type="predicted"/>
<feature type="transmembrane region" description="Helical" evidence="5">
    <location>
        <begin position="42"/>
        <end position="63"/>
    </location>
</feature>
<dbReference type="InterPro" id="IPR002293">
    <property type="entry name" value="AA/rel_permease1"/>
</dbReference>
<comment type="caution">
    <text evidence="6">The sequence shown here is derived from an EMBL/GenBank/DDBJ whole genome shotgun (WGS) entry which is preliminary data.</text>
</comment>
<evidence type="ECO:0000256" key="5">
    <source>
        <dbReference type="SAM" id="Phobius"/>
    </source>
</evidence>